<dbReference type="InterPro" id="IPR030965">
    <property type="entry name" value="SagB-rel_DH_2"/>
</dbReference>
<protein>
    <submittedName>
        <fullName evidence="2">Putative peptide maturation dehydrogenase</fullName>
    </submittedName>
</protein>
<dbReference type="NCBIfam" id="TIGR03605">
    <property type="entry name" value="antibiot_sagB"/>
    <property type="match status" value="1"/>
</dbReference>
<dbReference type="Proteomes" id="UP000199391">
    <property type="component" value="Unassembled WGS sequence"/>
</dbReference>
<feature type="domain" description="Nitroreductase" evidence="1">
    <location>
        <begin position="179"/>
        <end position="364"/>
    </location>
</feature>
<dbReference type="SUPFAM" id="SSF55469">
    <property type="entry name" value="FMN-dependent nitroreductase-like"/>
    <property type="match status" value="1"/>
</dbReference>
<dbReference type="OrthoDB" id="9802775at2"/>
<reference evidence="3" key="1">
    <citation type="submission" date="2016-10" db="EMBL/GenBank/DDBJ databases">
        <authorList>
            <person name="Varghese N."/>
            <person name="Submissions S."/>
        </authorList>
    </citation>
    <scope>NUCLEOTIDE SEQUENCE [LARGE SCALE GENOMIC DNA]</scope>
    <source>
        <strain evidence="3">CGMCC 1.11014</strain>
    </source>
</reference>
<dbReference type="NCBIfam" id="TIGR04511">
    <property type="entry name" value="SagB_rel_DH_2"/>
    <property type="match status" value="1"/>
</dbReference>
<name>A0A1I7K6E7_9BURK</name>
<dbReference type="EMBL" id="FPBO01000015">
    <property type="protein sequence ID" value="SFU93003.1"/>
    <property type="molecule type" value="Genomic_DNA"/>
</dbReference>
<dbReference type="AlphaFoldDB" id="A0A1I7K6E7"/>
<dbReference type="PANTHER" id="PTHR43745:SF2">
    <property type="entry name" value="NITROREDUCTASE MJ1384-RELATED"/>
    <property type="match status" value="1"/>
</dbReference>
<evidence type="ECO:0000259" key="1">
    <source>
        <dbReference type="Pfam" id="PF00881"/>
    </source>
</evidence>
<dbReference type="PANTHER" id="PTHR43745">
    <property type="entry name" value="NITROREDUCTASE MJ1384-RELATED"/>
    <property type="match status" value="1"/>
</dbReference>
<dbReference type="CDD" id="cd02142">
    <property type="entry name" value="McbC_SagB-like_oxidoreductase"/>
    <property type="match status" value="1"/>
</dbReference>
<keyword evidence="3" id="KW-1185">Reference proteome</keyword>
<accession>A0A1I7K6E7</accession>
<dbReference type="Gene3D" id="3.40.109.10">
    <property type="entry name" value="NADH Oxidase"/>
    <property type="match status" value="1"/>
</dbReference>
<dbReference type="InterPro" id="IPR029479">
    <property type="entry name" value="Nitroreductase"/>
</dbReference>
<dbReference type="RefSeq" id="WP_093556675.1">
    <property type="nucleotide sequence ID" value="NZ_FPBO01000015.1"/>
</dbReference>
<evidence type="ECO:0000313" key="3">
    <source>
        <dbReference type="Proteomes" id="UP000199391"/>
    </source>
</evidence>
<organism evidence="2 3">
    <name type="scientific">Pseudoduganella namucuonensis</name>
    <dbReference type="NCBI Taxonomy" id="1035707"/>
    <lineage>
        <taxon>Bacteria</taxon>
        <taxon>Pseudomonadati</taxon>
        <taxon>Pseudomonadota</taxon>
        <taxon>Betaproteobacteria</taxon>
        <taxon>Burkholderiales</taxon>
        <taxon>Oxalobacteraceae</taxon>
        <taxon>Telluria group</taxon>
        <taxon>Pseudoduganella</taxon>
    </lineage>
</organism>
<gene>
    <name evidence="2" type="ORF">SAMN05216552_101532</name>
</gene>
<dbReference type="STRING" id="1035707.SAMN05216552_101532"/>
<dbReference type="InterPro" id="IPR000415">
    <property type="entry name" value="Nitroreductase-like"/>
</dbReference>
<evidence type="ECO:0000313" key="2">
    <source>
        <dbReference type="EMBL" id="SFU93003.1"/>
    </source>
</evidence>
<dbReference type="InterPro" id="IPR020051">
    <property type="entry name" value="SagB-type_dehydrogenase"/>
</dbReference>
<proteinExistence type="predicted"/>
<dbReference type="InterPro" id="IPR052544">
    <property type="entry name" value="Bacteriocin_Proc_Enz"/>
</dbReference>
<dbReference type="GO" id="GO:0016491">
    <property type="term" value="F:oxidoreductase activity"/>
    <property type="evidence" value="ECO:0007669"/>
    <property type="project" value="InterPro"/>
</dbReference>
<dbReference type="Pfam" id="PF00881">
    <property type="entry name" value="Nitroreductase"/>
    <property type="match status" value="1"/>
</dbReference>
<sequence length="386" mass="41658">MKIRRCAVLYIEPREELGIDWSGLFSGGSALSATMRWVALAPHLDREVEVDAADMAALGGLGQTVWIEREEAARRFGEASVARLLALGLLVDDAPDGEPVRARDETLRAQHWRPMSALAHAFGRWGDVRVETGMHFPDFQQLVAANGPPPPPTVEPAGAGPALALPPVERAGLDDTLFRRYTGRNFDKEASLPLPVAARLLQRAFGAQERRLVGEDAHVLKKLSPSAGGLHPIEAYVLAQRVDGVAPGLYHYHPVAHTLTPLTLLDGAAAAALALRFVADQHWFADAPMQVAMVARVARNFWKYRNHPKAYKAVTLDAGHLSQTFYLLATEAGMPAFVTAAVNDVDIERALGLDPLSDAVMAVCGCGPAAAARDTIELRYGDPDPV</sequence>